<dbReference type="PANTHER" id="PTHR22916:SF3">
    <property type="entry name" value="UDP-GLCNAC:BETAGAL BETA-1,3-N-ACETYLGLUCOSAMINYLTRANSFERASE-LIKE PROTEIN 1"/>
    <property type="match status" value="1"/>
</dbReference>
<dbReference type="Pfam" id="PF00535">
    <property type="entry name" value="Glycos_transf_2"/>
    <property type="match status" value="1"/>
</dbReference>
<dbReference type="SUPFAM" id="SSF53448">
    <property type="entry name" value="Nucleotide-diphospho-sugar transferases"/>
    <property type="match status" value="1"/>
</dbReference>
<accession>A0A4Z1R0K5</accession>
<keyword evidence="3" id="KW-1185">Reference proteome</keyword>
<sequence length="332" mass="37441">MSPPHPWLSVLVPFYRVEPYLRECVESVLAQVDGGVEIVLLDDASPDDCGTIARELRKSHGEVIRLLGHDRNRGIAEARNTLLADARGDYVWFLDSDDLMLPGAIAGLKAAIERTGADLVLCDFRVVRERMALKHRLRGEYHRSTFSGRDNQLESDRGVLLRGLMAARQLHPWSKIARRSCWGTAPFPPGRVVMEDMAAIPALVANVRTFVHVAEPWIGYRQRPGSALATLDAGKFRDVLASVRELHGAFADDPGLDARTRFAIDYFCIRALSSVAHRITGEQPALARELRDTLQRLFPGGLRVLLEECRRRGWWLRRRRISKGIERLERLA</sequence>
<feature type="domain" description="Glycosyltransferase 2-like" evidence="1">
    <location>
        <begin position="9"/>
        <end position="148"/>
    </location>
</feature>
<keyword evidence="2" id="KW-0808">Transferase</keyword>
<dbReference type="PANTHER" id="PTHR22916">
    <property type="entry name" value="GLYCOSYLTRANSFERASE"/>
    <property type="match status" value="1"/>
</dbReference>
<comment type="caution">
    <text evidence="2">The sequence shown here is derived from an EMBL/GenBank/DDBJ whole genome shotgun (WGS) entry which is preliminary data.</text>
</comment>
<dbReference type="RefSeq" id="WP_134675170.1">
    <property type="nucleotide sequence ID" value="NZ_SPUH01000002.1"/>
</dbReference>
<dbReference type="AlphaFoldDB" id="A0A4Z1R0K5"/>
<reference evidence="2 3" key="1">
    <citation type="submission" date="2019-01" db="EMBL/GenBank/DDBJ databases">
        <authorList>
            <person name="Zhang S."/>
        </authorList>
    </citation>
    <scope>NUCLEOTIDE SEQUENCE [LARGE SCALE GENOMIC DNA]</scope>
    <source>
        <strain evidence="2 3">1626</strain>
    </source>
</reference>
<dbReference type="Gene3D" id="3.90.550.10">
    <property type="entry name" value="Spore Coat Polysaccharide Biosynthesis Protein SpsA, Chain A"/>
    <property type="match status" value="1"/>
</dbReference>
<evidence type="ECO:0000313" key="2">
    <source>
        <dbReference type="EMBL" id="TKS53050.1"/>
    </source>
</evidence>
<dbReference type="InterPro" id="IPR001173">
    <property type="entry name" value="Glyco_trans_2-like"/>
</dbReference>
<protein>
    <submittedName>
        <fullName evidence="2">Glycosyltransferase family 2 protein</fullName>
    </submittedName>
</protein>
<evidence type="ECO:0000259" key="1">
    <source>
        <dbReference type="Pfam" id="PF00535"/>
    </source>
</evidence>
<dbReference type="CDD" id="cd00761">
    <property type="entry name" value="Glyco_tranf_GTA_type"/>
    <property type="match status" value="1"/>
</dbReference>
<dbReference type="EMBL" id="SPUH01000002">
    <property type="protein sequence ID" value="TKS53050.1"/>
    <property type="molecule type" value="Genomic_DNA"/>
</dbReference>
<evidence type="ECO:0000313" key="3">
    <source>
        <dbReference type="Proteomes" id="UP000298681"/>
    </source>
</evidence>
<name>A0A4Z1R0K5_9GAMM</name>
<dbReference type="Proteomes" id="UP000298681">
    <property type="component" value="Unassembled WGS sequence"/>
</dbReference>
<dbReference type="GO" id="GO:0016758">
    <property type="term" value="F:hexosyltransferase activity"/>
    <property type="evidence" value="ECO:0007669"/>
    <property type="project" value="UniProtKB-ARBA"/>
</dbReference>
<proteinExistence type="predicted"/>
<organism evidence="2 3">
    <name type="scientific">Luteimonas yindakuii</name>
    <dbReference type="NCBI Taxonomy" id="2565782"/>
    <lineage>
        <taxon>Bacteria</taxon>
        <taxon>Pseudomonadati</taxon>
        <taxon>Pseudomonadota</taxon>
        <taxon>Gammaproteobacteria</taxon>
        <taxon>Lysobacterales</taxon>
        <taxon>Lysobacteraceae</taxon>
        <taxon>Luteimonas</taxon>
    </lineage>
</organism>
<gene>
    <name evidence="2" type="ORF">E4582_12680</name>
</gene>
<dbReference type="InterPro" id="IPR029044">
    <property type="entry name" value="Nucleotide-diphossugar_trans"/>
</dbReference>